<reference evidence="1" key="2">
    <citation type="journal article" date="2020" name="Nat. Commun.">
        <title>Large-scale genome sequencing of mycorrhizal fungi provides insights into the early evolution of symbiotic traits.</title>
        <authorList>
            <person name="Miyauchi S."/>
            <person name="Kiss E."/>
            <person name="Kuo A."/>
            <person name="Drula E."/>
            <person name="Kohler A."/>
            <person name="Sanchez-Garcia M."/>
            <person name="Morin E."/>
            <person name="Andreopoulos B."/>
            <person name="Barry K.W."/>
            <person name="Bonito G."/>
            <person name="Buee M."/>
            <person name="Carver A."/>
            <person name="Chen C."/>
            <person name="Cichocki N."/>
            <person name="Clum A."/>
            <person name="Culley D."/>
            <person name="Crous P.W."/>
            <person name="Fauchery L."/>
            <person name="Girlanda M."/>
            <person name="Hayes R.D."/>
            <person name="Keri Z."/>
            <person name="LaButti K."/>
            <person name="Lipzen A."/>
            <person name="Lombard V."/>
            <person name="Magnuson J."/>
            <person name="Maillard F."/>
            <person name="Murat C."/>
            <person name="Nolan M."/>
            <person name="Ohm R.A."/>
            <person name="Pangilinan J."/>
            <person name="Pereira M.F."/>
            <person name="Perotto S."/>
            <person name="Peter M."/>
            <person name="Pfister S."/>
            <person name="Riley R."/>
            <person name="Sitrit Y."/>
            <person name="Stielow J.B."/>
            <person name="Szollosi G."/>
            <person name="Zifcakova L."/>
            <person name="Stursova M."/>
            <person name="Spatafora J.W."/>
            <person name="Tedersoo L."/>
            <person name="Vaario L.M."/>
            <person name="Yamada A."/>
            <person name="Yan M."/>
            <person name="Wang P."/>
            <person name="Xu J."/>
            <person name="Bruns T."/>
            <person name="Baldrian P."/>
            <person name="Vilgalys R."/>
            <person name="Dunand C."/>
            <person name="Henrissat B."/>
            <person name="Grigoriev I.V."/>
            <person name="Hibbett D."/>
            <person name="Nagy L.G."/>
            <person name="Martin F.M."/>
        </authorList>
    </citation>
    <scope>NUCLEOTIDE SEQUENCE</scope>
    <source>
        <strain evidence="1">P2</strain>
    </source>
</reference>
<comment type="caution">
    <text evidence="1">The sequence shown here is derived from an EMBL/GenBank/DDBJ whole genome shotgun (WGS) entry which is preliminary data.</text>
</comment>
<accession>A0ACB6Z1N5</accession>
<reference evidence="1" key="1">
    <citation type="submission" date="2019-10" db="EMBL/GenBank/DDBJ databases">
        <authorList>
            <consortium name="DOE Joint Genome Institute"/>
            <person name="Kuo A."/>
            <person name="Miyauchi S."/>
            <person name="Kiss E."/>
            <person name="Drula E."/>
            <person name="Kohler A."/>
            <person name="Sanchez-Garcia M."/>
            <person name="Andreopoulos B."/>
            <person name="Barry K.W."/>
            <person name="Bonito G."/>
            <person name="Buee M."/>
            <person name="Carver A."/>
            <person name="Chen C."/>
            <person name="Cichocki N."/>
            <person name="Clum A."/>
            <person name="Culley D."/>
            <person name="Crous P.W."/>
            <person name="Fauchery L."/>
            <person name="Girlanda M."/>
            <person name="Hayes R."/>
            <person name="Keri Z."/>
            <person name="Labutti K."/>
            <person name="Lipzen A."/>
            <person name="Lombard V."/>
            <person name="Magnuson J."/>
            <person name="Maillard F."/>
            <person name="Morin E."/>
            <person name="Murat C."/>
            <person name="Nolan M."/>
            <person name="Ohm R."/>
            <person name="Pangilinan J."/>
            <person name="Pereira M."/>
            <person name="Perotto S."/>
            <person name="Peter M."/>
            <person name="Riley R."/>
            <person name="Sitrit Y."/>
            <person name="Stielow B."/>
            <person name="Szollosi G."/>
            <person name="Zifcakova L."/>
            <person name="Stursova M."/>
            <person name="Spatafora J.W."/>
            <person name="Tedersoo L."/>
            <person name="Vaario L.-M."/>
            <person name="Yamada A."/>
            <person name="Yan M."/>
            <person name="Wang P."/>
            <person name="Xu J."/>
            <person name="Bruns T."/>
            <person name="Baldrian P."/>
            <person name="Vilgalys R."/>
            <person name="Henrissat B."/>
            <person name="Grigoriev I.V."/>
            <person name="Hibbett D."/>
            <person name="Nagy L.G."/>
            <person name="Martin F.M."/>
        </authorList>
    </citation>
    <scope>NUCLEOTIDE SEQUENCE</scope>
    <source>
        <strain evidence="1">P2</strain>
    </source>
</reference>
<gene>
    <name evidence="1" type="ORF">BDM02DRAFT_1470175</name>
</gene>
<dbReference type="Proteomes" id="UP000886501">
    <property type="component" value="Unassembled WGS sequence"/>
</dbReference>
<protein>
    <submittedName>
        <fullName evidence="1">Uncharacterized protein</fullName>
    </submittedName>
</protein>
<proteinExistence type="predicted"/>
<dbReference type="EMBL" id="MU118223">
    <property type="protein sequence ID" value="KAF9643442.1"/>
    <property type="molecule type" value="Genomic_DNA"/>
</dbReference>
<organism evidence="1 2">
    <name type="scientific">Thelephora ganbajun</name>
    <name type="common">Ganba fungus</name>
    <dbReference type="NCBI Taxonomy" id="370292"/>
    <lineage>
        <taxon>Eukaryota</taxon>
        <taxon>Fungi</taxon>
        <taxon>Dikarya</taxon>
        <taxon>Basidiomycota</taxon>
        <taxon>Agaricomycotina</taxon>
        <taxon>Agaricomycetes</taxon>
        <taxon>Thelephorales</taxon>
        <taxon>Thelephoraceae</taxon>
        <taxon>Thelephora</taxon>
    </lineage>
</organism>
<sequence>MWLFKKSTKSRQPPQQPISLGVPAPSTSADLAPDIGPEAVNDRWGSRAAFRDRSGDRRLHASDASTPIHGREDAATLVREREHEREVPPNAPNERPSGYNAPDLSSAERQPEVQNRMECEDRGTVTKQPPERISGGDHIGKGAHDTVQSGGSGAVERNRKDTAPGAAAIRVDISKGPAERFDPLKVVLGTISAAYINYKEAAAVRNKTEDLLSRIEALEARFATPPGNVVEQKRRREVIRKLGCIEGQLRSLSEKHGLRRLDEHIQDDDVSGLLEDIRETISDYQMAQQTATYEQACKLIVRTSSAFADGHLTRASNS</sequence>
<keyword evidence="2" id="KW-1185">Reference proteome</keyword>
<name>A0ACB6Z1N5_THEGA</name>
<evidence type="ECO:0000313" key="1">
    <source>
        <dbReference type="EMBL" id="KAF9643442.1"/>
    </source>
</evidence>
<evidence type="ECO:0000313" key="2">
    <source>
        <dbReference type="Proteomes" id="UP000886501"/>
    </source>
</evidence>